<dbReference type="InterPro" id="IPR028087">
    <property type="entry name" value="Tad_N"/>
</dbReference>
<reference evidence="4 5" key="1">
    <citation type="journal article" date="2012" name="J. Bacteriol.">
        <title>Genome Sequence of Nitratireductor indicus Type Strain C115.</title>
        <authorList>
            <person name="Lai Q."/>
            <person name="Li G."/>
            <person name="Yu Z."/>
            <person name="Shao Z."/>
        </authorList>
    </citation>
    <scope>NUCLEOTIDE SEQUENCE [LARGE SCALE GENOMIC DNA]</scope>
    <source>
        <strain evidence="4 5">C115</strain>
    </source>
</reference>
<dbReference type="Pfam" id="PF13400">
    <property type="entry name" value="Tad"/>
    <property type="match status" value="1"/>
</dbReference>
<dbReference type="EMBL" id="AMSI01000005">
    <property type="protein sequence ID" value="EKF42694.1"/>
    <property type="molecule type" value="Genomic_DNA"/>
</dbReference>
<organism evidence="4 5">
    <name type="scientific">Nitratireductor indicus C115</name>
    <dbReference type="NCBI Taxonomy" id="1231190"/>
    <lineage>
        <taxon>Bacteria</taxon>
        <taxon>Pseudomonadati</taxon>
        <taxon>Pseudomonadota</taxon>
        <taxon>Alphaproteobacteria</taxon>
        <taxon>Hyphomicrobiales</taxon>
        <taxon>Phyllobacteriaceae</taxon>
        <taxon>Nitratireductor</taxon>
    </lineage>
</organism>
<evidence type="ECO:0000313" key="4">
    <source>
        <dbReference type="EMBL" id="EKF42694.1"/>
    </source>
</evidence>
<dbReference type="eggNOG" id="COG4655">
    <property type="taxonomic scope" value="Bacteria"/>
</dbReference>
<gene>
    <name evidence="4" type="ORF">NA8A_08504</name>
</gene>
<dbReference type="PROSITE" id="PS51257">
    <property type="entry name" value="PROKAR_LIPOPROTEIN"/>
    <property type="match status" value="1"/>
</dbReference>
<dbReference type="RefSeq" id="WP_009450028.1">
    <property type="nucleotide sequence ID" value="NZ_AMSI01000005.1"/>
</dbReference>
<comment type="caution">
    <text evidence="4">The sequence shown here is derived from an EMBL/GenBank/DDBJ whole genome shotgun (WGS) entry which is preliminary data.</text>
</comment>
<evidence type="ECO:0000256" key="1">
    <source>
        <dbReference type="SAM" id="Phobius"/>
    </source>
</evidence>
<dbReference type="InterPro" id="IPR018705">
    <property type="entry name" value="DUF2134_membrane"/>
</dbReference>
<feature type="transmembrane region" description="Helical" evidence="1">
    <location>
        <begin position="21"/>
        <end position="39"/>
    </location>
</feature>
<keyword evidence="1" id="KW-1133">Transmembrane helix</keyword>
<keyword evidence="1" id="KW-0472">Membrane</keyword>
<evidence type="ECO:0000259" key="2">
    <source>
        <dbReference type="Pfam" id="PF09977"/>
    </source>
</evidence>
<dbReference type="AlphaFoldDB" id="K2NXQ8"/>
<sequence>MMLRVPKAVSKLISDRSANTATLFALFMPIMIGCLALGVDYGNLTLQQRKLQKTADLASIIAAADIKNAEKAVAQFFALNNEKIAVETSNGLLLGNDLIPREEYVADAKGGIAHLILGRYYPDPSIDTNMRFVAMNTSPDAAKVMIRKEGDLYFGKMFSSAPELSAEGTSSAEKLAGFSVGSRLASLDGGILNSLLGAMLGTTVSLKVMDYEALLDADVNVLSFINVLATRLNLTALTYDEILSTDLTLPQLLSSMRLTSGVPPTVQTVLRTLETITSKDNRTFKLEQLLNLDPKGPLTIATDAPWDMKIGALEMVTAAVALSNGTNQISINTGLNLPGLAGVKLNIAIGEPPVGTPSHALAPIGTAVRTAQTRLTLEVSVDGLQLLAGTKIRLPLYVEVAHAEARIADIQCSNSSKNSGTVAIDAVPGVLELAVGDVNPSVLSNFSDDARVTKAELVNAIGLVKISGMAHTEAKNLSISRLNFSSSDISQARVKSVSTKDILSSTTSTLINNLDLDVKVLTLSLGLEPLLKAALSATLANVTAPIDTLLYNVLALVGVKVGEADIRVTGVSCQRPVLVQ</sequence>
<protein>
    <submittedName>
        <fullName evidence="4">Uncharacterized protein</fullName>
    </submittedName>
</protein>
<dbReference type="Pfam" id="PF09977">
    <property type="entry name" value="Tad_C"/>
    <property type="match status" value="1"/>
</dbReference>
<accession>K2NXQ8</accession>
<evidence type="ECO:0000259" key="3">
    <source>
        <dbReference type="Pfam" id="PF13400"/>
    </source>
</evidence>
<name>K2NXQ8_9HYPH</name>
<dbReference type="Proteomes" id="UP000007374">
    <property type="component" value="Unassembled WGS sequence"/>
</dbReference>
<keyword evidence="1" id="KW-0812">Transmembrane</keyword>
<proteinExistence type="predicted"/>
<feature type="domain" description="Putative Flp pilus-assembly TadG-like N-terminal" evidence="3">
    <location>
        <begin position="21"/>
        <end position="65"/>
    </location>
</feature>
<feature type="domain" description="DUF2134" evidence="2">
    <location>
        <begin position="66"/>
        <end position="169"/>
    </location>
</feature>
<keyword evidence="5" id="KW-1185">Reference proteome</keyword>
<dbReference type="STRING" id="721133.SAMN05216176_10377"/>
<dbReference type="PATRIC" id="fig|1231190.3.peg.1774"/>
<evidence type="ECO:0000313" key="5">
    <source>
        <dbReference type="Proteomes" id="UP000007374"/>
    </source>
</evidence>